<feature type="compositionally biased region" description="Basic and acidic residues" evidence="1">
    <location>
        <begin position="1"/>
        <end position="13"/>
    </location>
</feature>
<gene>
    <name evidence="3" type="primary">LOC101500891</name>
</gene>
<protein>
    <submittedName>
        <fullName evidence="3">Uncharacterized protein LOC101500891</fullName>
    </submittedName>
</protein>
<feature type="compositionally biased region" description="Polar residues" evidence="1">
    <location>
        <begin position="241"/>
        <end position="283"/>
    </location>
</feature>
<evidence type="ECO:0000313" key="3">
    <source>
        <dbReference type="RefSeq" id="XP_004486981.1"/>
    </source>
</evidence>
<dbReference type="PANTHER" id="PTHR33836">
    <property type="entry name" value="LOW-TEMPERATURE-INDUCED 65 KDA PROTEIN-RELATED"/>
    <property type="match status" value="1"/>
</dbReference>
<evidence type="ECO:0000256" key="1">
    <source>
        <dbReference type="SAM" id="MobiDB-lite"/>
    </source>
</evidence>
<dbReference type="InterPro" id="IPR037491">
    <property type="entry name" value="LTI78/LTI65"/>
</dbReference>
<accession>A0A1S2XC06</accession>
<proteinExistence type="predicted"/>
<feature type="compositionally biased region" description="Low complexity" evidence="1">
    <location>
        <begin position="207"/>
        <end position="240"/>
    </location>
</feature>
<keyword evidence="2" id="KW-1185">Reference proteome</keyword>
<dbReference type="Proteomes" id="UP000087171">
    <property type="component" value="Chromosome Ca1"/>
</dbReference>
<reference evidence="3" key="2">
    <citation type="submission" date="2025-08" db="UniProtKB">
        <authorList>
            <consortium name="RefSeq"/>
        </authorList>
    </citation>
    <scope>IDENTIFICATION</scope>
    <source>
        <tissue evidence="3">Etiolated seedlings</tissue>
    </source>
</reference>
<dbReference type="KEGG" id="cam:101500891"/>
<feature type="compositionally biased region" description="Polar residues" evidence="1">
    <location>
        <begin position="14"/>
        <end position="25"/>
    </location>
</feature>
<feature type="compositionally biased region" description="Low complexity" evidence="1">
    <location>
        <begin position="183"/>
        <end position="196"/>
    </location>
</feature>
<dbReference type="GeneID" id="101500891"/>
<evidence type="ECO:0000313" key="2">
    <source>
        <dbReference type="Proteomes" id="UP000087171"/>
    </source>
</evidence>
<feature type="region of interest" description="Disordered" evidence="1">
    <location>
        <begin position="298"/>
        <end position="337"/>
    </location>
</feature>
<feature type="region of interest" description="Disordered" evidence="1">
    <location>
        <begin position="92"/>
        <end position="116"/>
    </location>
</feature>
<feature type="compositionally biased region" description="Polar residues" evidence="1">
    <location>
        <begin position="312"/>
        <end position="326"/>
    </location>
</feature>
<feature type="compositionally biased region" description="Polar residues" evidence="1">
    <location>
        <begin position="33"/>
        <end position="48"/>
    </location>
</feature>
<dbReference type="AlphaFoldDB" id="A0A1S2XC06"/>
<dbReference type="eggNOG" id="ENOG502RXRD">
    <property type="taxonomic scope" value="Eukaryota"/>
</dbReference>
<dbReference type="OrthoDB" id="670168at2759"/>
<dbReference type="PANTHER" id="PTHR33836:SF5">
    <property type="entry name" value="EUKARYOTIC RNA POLYMERASE II HEPTAPEPTIDE REPEAT"/>
    <property type="match status" value="1"/>
</dbReference>
<feature type="region of interest" description="Disordered" evidence="1">
    <location>
        <begin position="1"/>
        <end position="48"/>
    </location>
</feature>
<dbReference type="GO" id="GO:0009737">
    <property type="term" value="P:response to abscisic acid"/>
    <property type="evidence" value="ECO:0007669"/>
    <property type="project" value="InterPro"/>
</dbReference>
<dbReference type="RefSeq" id="XP_004486981.1">
    <property type="nucleotide sequence ID" value="XM_004486924.3"/>
</dbReference>
<name>A0A1S2XC06_CICAR</name>
<sequence length="337" mass="37684">MPQTERTFKHVETTTRNPSIASTEQFLRGGESSRMSPIYSPTSTNSASSPYFERMMHHDPEEDQGLYQRKSVLTKVKEKARKLVLRNSLSLSRKRQDDDNLTPSWGVRLEDEEEEDAEYLGAPIYESELAPDEYKENARQHPRANPVISEKRVLRTAKSGEQKEDQENALTPVKSKTNPQLSTITTNPNPNMTTITEKLTPTNIEGSSYASSKSSNVVSKTPVAPLSSPMMQNSSPSSFPTLSRNNNINASPKSAYSMNNEKSAYHSQPLMSSRRSPTNNNGSVIDRVKGAVNSLLRNEEQQQPKYVVNKRVTPQLSNTTQEVGQETENHGKILQAN</sequence>
<feature type="compositionally biased region" description="Polar residues" evidence="1">
    <location>
        <begin position="197"/>
        <end position="206"/>
    </location>
</feature>
<feature type="region of interest" description="Disordered" evidence="1">
    <location>
        <begin position="133"/>
        <end position="284"/>
    </location>
</feature>
<feature type="compositionally biased region" description="Basic and acidic residues" evidence="1">
    <location>
        <begin position="149"/>
        <end position="166"/>
    </location>
</feature>
<organism evidence="2 3">
    <name type="scientific">Cicer arietinum</name>
    <name type="common">Chickpea</name>
    <name type="synonym">Garbanzo</name>
    <dbReference type="NCBI Taxonomy" id="3827"/>
    <lineage>
        <taxon>Eukaryota</taxon>
        <taxon>Viridiplantae</taxon>
        <taxon>Streptophyta</taxon>
        <taxon>Embryophyta</taxon>
        <taxon>Tracheophyta</taxon>
        <taxon>Spermatophyta</taxon>
        <taxon>Magnoliopsida</taxon>
        <taxon>eudicotyledons</taxon>
        <taxon>Gunneridae</taxon>
        <taxon>Pentapetalae</taxon>
        <taxon>rosids</taxon>
        <taxon>fabids</taxon>
        <taxon>Fabales</taxon>
        <taxon>Fabaceae</taxon>
        <taxon>Papilionoideae</taxon>
        <taxon>50 kb inversion clade</taxon>
        <taxon>NPAAA clade</taxon>
        <taxon>Hologalegina</taxon>
        <taxon>IRL clade</taxon>
        <taxon>Cicereae</taxon>
        <taxon>Cicer</taxon>
    </lineage>
</organism>
<reference evidence="2" key="1">
    <citation type="journal article" date="2013" name="Nat. Biotechnol.">
        <title>Draft genome sequence of chickpea (Cicer arietinum) provides a resource for trait improvement.</title>
        <authorList>
            <person name="Varshney R.K."/>
            <person name="Song C."/>
            <person name="Saxena R.K."/>
            <person name="Azam S."/>
            <person name="Yu S."/>
            <person name="Sharpe A.G."/>
            <person name="Cannon S."/>
            <person name="Baek J."/>
            <person name="Rosen B.D."/>
            <person name="Tar'an B."/>
            <person name="Millan T."/>
            <person name="Zhang X."/>
            <person name="Ramsay L.D."/>
            <person name="Iwata A."/>
            <person name="Wang Y."/>
            <person name="Nelson W."/>
            <person name="Farmer A.D."/>
            <person name="Gaur P.M."/>
            <person name="Soderlund C."/>
            <person name="Penmetsa R.V."/>
            <person name="Xu C."/>
            <person name="Bharti A.K."/>
            <person name="He W."/>
            <person name="Winter P."/>
            <person name="Zhao S."/>
            <person name="Hane J.K."/>
            <person name="Carrasquilla-Garcia N."/>
            <person name="Condie J.A."/>
            <person name="Upadhyaya H.D."/>
            <person name="Luo M.C."/>
            <person name="Thudi M."/>
            <person name="Gowda C.L."/>
            <person name="Singh N.P."/>
            <person name="Lichtenzveig J."/>
            <person name="Gali K.K."/>
            <person name="Rubio J."/>
            <person name="Nadarajan N."/>
            <person name="Dolezel J."/>
            <person name="Bansal K.C."/>
            <person name="Xu X."/>
            <person name="Edwards D."/>
            <person name="Zhang G."/>
            <person name="Kahl G."/>
            <person name="Gil J."/>
            <person name="Singh K.B."/>
            <person name="Datta S.K."/>
            <person name="Jackson S.A."/>
            <person name="Wang J."/>
            <person name="Cook D.R."/>
        </authorList>
    </citation>
    <scope>NUCLEOTIDE SEQUENCE [LARGE SCALE GENOMIC DNA]</scope>
    <source>
        <strain evidence="2">cv. CDC Frontier</strain>
    </source>
</reference>
<dbReference type="PaxDb" id="3827-XP_004486981.1"/>